<feature type="compositionally biased region" description="Polar residues" evidence="6">
    <location>
        <begin position="271"/>
        <end position="286"/>
    </location>
</feature>
<dbReference type="GO" id="GO:0003677">
    <property type="term" value="F:DNA binding"/>
    <property type="evidence" value="ECO:0007669"/>
    <property type="project" value="UniProtKB-KW"/>
</dbReference>
<protein>
    <submittedName>
        <fullName evidence="8">AP2 domain protein</fullName>
    </submittedName>
</protein>
<keyword evidence="9" id="KW-1185">Reference proteome</keyword>
<dbReference type="PANTHER" id="PTHR43851">
    <property type="match status" value="1"/>
</dbReference>
<evidence type="ECO:0000313" key="9">
    <source>
        <dbReference type="Proteomes" id="UP000236928"/>
    </source>
</evidence>
<feature type="region of interest" description="Disordered" evidence="6">
    <location>
        <begin position="490"/>
        <end position="526"/>
    </location>
</feature>
<feature type="compositionally biased region" description="Polar residues" evidence="6">
    <location>
        <begin position="490"/>
        <end position="514"/>
    </location>
</feature>
<dbReference type="EMBL" id="JIBK01000048">
    <property type="protein sequence ID" value="POM84844.1"/>
    <property type="molecule type" value="Genomic_DNA"/>
</dbReference>
<dbReference type="Proteomes" id="UP000236928">
    <property type="component" value="Unassembled WGS sequence"/>
</dbReference>
<dbReference type="GO" id="GO:0005524">
    <property type="term" value="F:ATP binding"/>
    <property type="evidence" value="ECO:0007669"/>
    <property type="project" value="InterPro"/>
</dbReference>
<organism evidence="8 9">
    <name type="scientific">Cryptosporidium meleagridis</name>
    <dbReference type="NCBI Taxonomy" id="93969"/>
    <lineage>
        <taxon>Eukaryota</taxon>
        <taxon>Sar</taxon>
        <taxon>Alveolata</taxon>
        <taxon>Apicomplexa</taxon>
        <taxon>Conoidasida</taxon>
        <taxon>Coccidia</taxon>
        <taxon>Eucoccidiorida</taxon>
        <taxon>Eimeriorina</taxon>
        <taxon>Cryptosporidiidae</taxon>
        <taxon>Cryptosporidium</taxon>
    </lineage>
</organism>
<keyword evidence="2" id="KW-0805">Transcription regulation</keyword>
<dbReference type="PANTHER" id="PTHR43851:SF3">
    <property type="entry name" value="COENZYME Q8"/>
    <property type="match status" value="1"/>
</dbReference>
<name>A0A2P4Z448_9CRYT</name>
<keyword evidence="3" id="KW-0238">DNA-binding</keyword>
<feature type="region of interest" description="Disordered" evidence="6">
    <location>
        <begin position="1328"/>
        <end position="1357"/>
    </location>
</feature>
<evidence type="ECO:0000256" key="6">
    <source>
        <dbReference type="SAM" id="MobiDB-lite"/>
    </source>
</evidence>
<dbReference type="GO" id="GO:0005634">
    <property type="term" value="C:nucleus"/>
    <property type="evidence" value="ECO:0007669"/>
    <property type="project" value="UniProtKB-SubCell"/>
</dbReference>
<dbReference type="Gene3D" id="1.20.5.2050">
    <property type="match status" value="1"/>
</dbReference>
<dbReference type="InterPro" id="IPR000719">
    <property type="entry name" value="Prot_kinase_dom"/>
</dbReference>
<dbReference type="GO" id="GO:0006744">
    <property type="term" value="P:ubiquinone biosynthetic process"/>
    <property type="evidence" value="ECO:0007669"/>
    <property type="project" value="TreeGrafter"/>
</dbReference>
<evidence type="ECO:0000259" key="7">
    <source>
        <dbReference type="PROSITE" id="PS50011"/>
    </source>
</evidence>
<sequence length="1787" mass="201382">MESESRMNSDEAVLFQEQDLNKSEPTVQSPNFESHEPFTVEDNFDDNCSSTTGASGYRDASVSPQRFSSIGHEIGTDSISASRANGIELEFNNLDSYKDSGSNGIQNEICVTEELEKENQNIEIETNHSASNTLAAKIVNANHENENIKNTDIRLNNSDITYDNLSSTEFLSRQRALDRANVFLRWNLAPTKQQIGEFLEMVQGKLNLSMISEKGYDYCLLYFELLRDGVINAHLWRDTTVEELDLAITEARQTLNGEITPPQSIKKRRVNNNTLQEDHSSSYNSTNIENEKIPLHILAKVSKSHSELDDAASELQEASVNFNFEKSIKVDEVERKSSVDNEDLDNSYNSLGWQGINSNSSKASDISIESNSLNLNKDTGAESNKDGSDSDDTGDNTHDNEGNSSSRQDAMNRLLNPKSGCKGVSWSNRQMAWLAFWKEDNQRRSKTFSARKLGFEEAQRRAIEFLRRKREEVRMKTQAHLYEELPRVGTTTINSSNDNSGIKTPNRRNYSNSNATTATPATPITPLELDQYSNTVHQFIPGFDDSTRNLIAGANPLFSTSGNILANNIPSMINHGTNVQQNVIQSNIGQPSILTATAAAAAAAHQIGLPFHLAALSSIAGGIPIDPSISATVAAATGMNLGVQTPQQTQANSVNNFAQAALMAANPFFMFGPNNSNSHFPWQQFQNTGIGPLIQSQLQVDMRDALFPQSISNLATNRPEQKSDNKDDSSEMNINSLVENEDEQNHNDDKTLISESRTEVIANDIDESSMGNFKSTPEIEDDCKMTEKGGVVLKIKHAAENYNEDKKDGKIAAKKQIELEQNAAKAIMNLRHRRDCNGEVTRFSWCSDPLCRMWYDMTQFFGFLGEDIIDTDIDNAIISVADGGSGIYERLIVLGHRILDATGKEYAVKKYMNSGIDGIPKEINKIVGESNKKLLVFLKMRWLSNNVCSIECLSKFAKRYCHYCKAELNSDSNKWDDIKLSKYVKFCISFCIYGQGIIDWNNPLNIENKLCQRFPWLEVLIRSMDMSILNPSMQDDGKFLSAEGIRNAKILGILHRHFGYNRGKKDIPPRILFALNTPEGSQLPEEKTGQMIFSHYISHYFKAVASEHGFTGIDILHWVEKEKNILLQSNAVELFALIDLELGEVYSNGASSKIEEKFSRYRGLFFSLIANMFVLCEDDKSAQIWLQELVTCIRQIQLYIIEFCDYSNSESMQKVNSIPQNEVFTISETSLDHTHVPDIFTDLEPEEILSFISLLEKCKSPAIIDALKDLISSSKSCVNAVTEIASIPHKWINEAIIKFAKFSKHEAKKTSRKCNKLNLFSESCNLESDSSEQEHSGNTNMEKHDKGSKETVSRDGKRKNLNKDIDFNLKIENSKNIHCAKALGPILRPVSLKARNDDLGLEIQPVSLTFIDEEGNPVHYTLTPNSSAIPNGIVKPIDEIVNENTKDTTIKGNDGSTPKNKSLHVFSRNIGRSRSPNQRNFERREHGVFICGDLSHNIEENNNSIRVYKDQRDYIKFSGYNTNDYPINNIDKSIESICLLKKLALRCLMKNKEDLQTTDNLIPKYSSDKDPKISIITKAKPIENHLASIETLKRVEKKVPTNMRVHNLMESEFGNGWKENIFTYFCENLFAAASIGQVHHGTLKDGHELMAELKKELISECNYENELLFLKYYKEKITPTMNMYDLKVNFYIPTVFNHLSTKKIFTTENMNSENTVEISSLFQDNIKNTVELQNTMVLRNSIAESLLYLTLHELFIFRTLQTDPNPANFLVDLKKNRIILLDFGAVR</sequence>
<dbReference type="InterPro" id="IPR051409">
    <property type="entry name" value="Atypical_kinase_ADCK"/>
</dbReference>
<feature type="region of interest" description="Disordered" evidence="6">
    <location>
        <begin position="1"/>
        <end position="38"/>
    </location>
</feature>
<reference evidence="8 9" key="1">
    <citation type="submission" date="2014-04" db="EMBL/GenBank/DDBJ databases">
        <title>Comparative Genomics of Cryptosporidium Species.</title>
        <authorList>
            <person name="Silva J.C."/>
            <person name="Su Q."/>
            <person name="Chalmers R."/>
            <person name="Chibucos M.C."/>
            <person name="Elwin K."/>
            <person name="Godinez A."/>
            <person name="Guo F."/>
            <person name="Huynh K."/>
            <person name="Orvis J."/>
            <person name="Ott S."/>
            <person name="Sadzewicz L."/>
            <person name="Sengamalay N."/>
            <person name="Shetty A."/>
            <person name="Sun M."/>
            <person name="Tallon L."/>
            <person name="Xiao L."/>
            <person name="Zhang H."/>
            <person name="Fraser C.M."/>
            <person name="Zhu G."/>
            <person name="Kissinger J."/>
            <person name="Widmer G."/>
        </authorList>
    </citation>
    <scope>NUCLEOTIDE SEQUENCE [LARGE SCALE GENOMIC DNA]</scope>
    <source>
        <strain evidence="8 9">UKMEL1</strain>
    </source>
</reference>
<evidence type="ECO:0000256" key="2">
    <source>
        <dbReference type="ARBA" id="ARBA00023015"/>
    </source>
</evidence>
<evidence type="ECO:0000256" key="4">
    <source>
        <dbReference type="ARBA" id="ARBA00023163"/>
    </source>
</evidence>
<feature type="compositionally biased region" description="Basic and acidic residues" evidence="6">
    <location>
        <begin position="1341"/>
        <end position="1355"/>
    </location>
</feature>
<dbReference type="InterPro" id="IPR004147">
    <property type="entry name" value="ABC1_dom"/>
</dbReference>
<dbReference type="Pfam" id="PF03109">
    <property type="entry name" value="ABC1"/>
    <property type="match status" value="1"/>
</dbReference>
<dbReference type="Pfam" id="PF00847">
    <property type="entry name" value="AP2"/>
    <property type="match status" value="1"/>
</dbReference>
<proteinExistence type="predicted"/>
<dbReference type="VEuPathDB" id="CryptoDB:CmeUKMEL1_14425"/>
<keyword evidence="5" id="KW-0539">Nucleus</keyword>
<evidence type="ECO:0000256" key="1">
    <source>
        <dbReference type="ARBA" id="ARBA00004123"/>
    </source>
</evidence>
<evidence type="ECO:0000313" key="8">
    <source>
        <dbReference type="EMBL" id="POM84844.1"/>
    </source>
</evidence>
<dbReference type="InterPro" id="IPR001471">
    <property type="entry name" value="AP2/ERF_dom"/>
</dbReference>
<comment type="subcellular location">
    <subcellularLocation>
        <location evidence="1">Nucleus</location>
    </subcellularLocation>
</comment>
<feature type="compositionally biased region" description="Low complexity" evidence="6">
    <location>
        <begin position="515"/>
        <end position="526"/>
    </location>
</feature>
<feature type="region of interest" description="Disordered" evidence="6">
    <location>
        <begin position="374"/>
        <end position="421"/>
    </location>
</feature>
<dbReference type="GO" id="GO:0004672">
    <property type="term" value="F:protein kinase activity"/>
    <property type="evidence" value="ECO:0007669"/>
    <property type="project" value="InterPro"/>
</dbReference>
<feature type="compositionally biased region" description="Basic and acidic residues" evidence="6">
    <location>
        <begin position="719"/>
        <end position="729"/>
    </location>
</feature>
<evidence type="ECO:0000256" key="5">
    <source>
        <dbReference type="ARBA" id="ARBA00023242"/>
    </source>
</evidence>
<evidence type="ECO:0000256" key="3">
    <source>
        <dbReference type="ARBA" id="ARBA00023125"/>
    </source>
</evidence>
<feature type="domain" description="Protein kinase" evidence="7">
    <location>
        <begin position="1624"/>
        <end position="1787"/>
    </location>
</feature>
<feature type="region of interest" description="Disordered" evidence="6">
    <location>
        <begin position="711"/>
        <end position="731"/>
    </location>
</feature>
<feature type="region of interest" description="Disordered" evidence="6">
    <location>
        <begin position="261"/>
        <end position="286"/>
    </location>
</feature>
<comment type="caution">
    <text evidence="8">The sequence shown here is derived from an EMBL/GenBank/DDBJ whole genome shotgun (WGS) entry which is preliminary data.</text>
</comment>
<feature type="compositionally biased region" description="Basic and acidic residues" evidence="6">
    <location>
        <begin position="379"/>
        <end position="388"/>
    </location>
</feature>
<dbReference type="OrthoDB" id="343184at2759"/>
<feature type="compositionally biased region" description="Polar residues" evidence="6">
    <location>
        <begin position="23"/>
        <end position="32"/>
    </location>
</feature>
<accession>A0A2P4Z448</accession>
<gene>
    <name evidence="8" type="ORF">CmeUKMEL1_14425</name>
</gene>
<dbReference type="GO" id="GO:0003700">
    <property type="term" value="F:DNA-binding transcription factor activity"/>
    <property type="evidence" value="ECO:0007669"/>
    <property type="project" value="InterPro"/>
</dbReference>
<keyword evidence="4" id="KW-0804">Transcription</keyword>
<dbReference type="PROSITE" id="PS50011">
    <property type="entry name" value="PROTEIN_KINASE_DOM"/>
    <property type="match status" value="1"/>
</dbReference>